<dbReference type="EMBL" id="BMAW01087386">
    <property type="protein sequence ID" value="GFS29528.1"/>
    <property type="molecule type" value="Genomic_DNA"/>
</dbReference>
<dbReference type="Proteomes" id="UP000887013">
    <property type="component" value="Unassembled WGS sequence"/>
</dbReference>
<protein>
    <submittedName>
        <fullName evidence="2">Uncharacterized protein</fullName>
    </submittedName>
</protein>
<proteinExistence type="predicted"/>
<accession>A0A8X6JQG8</accession>
<dbReference type="AlphaFoldDB" id="A0A8X6JQG8"/>
<gene>
    <name evidence="2" type="ORF">NPIL_415271</name>
    <name evidence="3" type="ORF">NPIL_630151</name>
</gene>
<comment type="caution">
    <text evidence="2">The sequence shown here is derived from an EMBL/GenBank/DDBJ whole genome shotgun (WGS) entry which is preliminary data.</text>
</comment>
<evidence type="ECO:0000256" key="1">
    <source>
        <dbReference type="SAM" id="MobiDB-lite"/>
    </source>
</evidence>
<feature type="region of interest" description="Disordered" evidence="1">
    <location>
        <begin position="67"/>
        <end position="86"/>
    </location>
</feature>
<reference evidence="2" key="1">
    <citation type="submission" date="2020-08" db="EMBL/GenBank/DDBJ databases">
        <title>Multicomponent nature underlies the extraordinary mechanical properties of spider dragline silk.</title>
        <authorList>
            <person name="Kono N."/>
            <person name="Nakamura H."/>
            <person name="Mori M."/>
            <person name="Yoshida Y."/>
            <person name="Ohtoshi R."/>
            <person name="Malay A.D."/>
            <person name="Moran D.A.P."/>
            <person name="Tomita M."/>
            <person name="Numata K."/>
            <person name="Arakawa K."/>
        </authorList>
    </citation>
    <scope>NUCLEOTIDE SEQUENCE</scope>
</reference>
<evidence type="ECO:0000313" key="3">
    <source>
        <dbReference type="EMBL" id="GFT56397.1"/>
    </source>
</evidence>
<keyword evidence="4" id="KW-1185">Reference proteome</keyword>
<organism evidence="2 4">
    <name type="scientific">Nephila pilipes</name>
    <name type="common">Giant wood spider</name>
    <name type="synonym">Nephila maculata</name>
    <dbReference type="NCBI Taxonomy" id="299642"/>
    <lineage>
        <taxon>Eukaryota</taxon>
        <taxon>Metazoa</taxon>
        <taxon>Ecdysozoa</taxon>
        <taxon>Arthropoda</taxon>
        <taxon>Chelicerata</taxon>
        <taxon>Arachnida</taxon>
        <taxon>Araneae</taxon>
        <taxon>Araneomorphae</taxon>
        <taxon>Entelegynae</taxon>
        <taxon>Araneoidea</taxon>
        <taxon>Nephilidae</taxon>
        <taxon>Nephila</taxon>
    </lineage>
</organism>
<evidence type="ECO:0000313" key="4">
    <source>
        <dbReference type="Proteomes" id="UP000887013"/>
    </source>
</evidence>
<dbReference type="EMBL" id="BMAW01018002">
    <property type="protein sequence ID" value="GFT56397.1"/>
    <property type="molecule type" value="Genomic_DNA"/>
</dbReference>
<evidence type="ECO:0000313" key="2">
    <source>
        <dbReference type="EMBL" id="GFS29528.1"/>
    </source>
</evidence>
<sequence>MTQQHFQFVSQTSFFTSSRSPGHFDFYKKPITYCVVVVEHTMYCEKVASRKSDVLVTFSEGKMRGFHGNGMQRRAKPTSRRDCLEE</sequence>
<name>A0A8X6JQG8_NEPPI</name>